<keyword evidence="3" id="KW-1185">Reference proteome</keyword>
<protein>
    <submittedName>
        <fullName evidence="2">Uncharacterized protein</fullName>
    </submittedName>
</protein>
<keyword evidence="1" id="KW-1133">Transmembrane helix</keyword>
<evidence type="ECO:0000313" key="3">
    <source>
        <dbReference type="Proteomes" id="UP000321353"/>
    </source>
</evidence>
<gene>
    <name evidence="2" type="ORF">Mal15_01890</name>
</gene>
<keyword evidence="1" id="KW-0472">Membrane</keyword>
<dbReference type="EMBL" id="CP036264">
    <property type="protein sequence ID" value="QEF96162.1"/>
    <property type="molecule type" value="Genomic_DNA"/>
</dbReference>
<proteinExistence type="predicted"/>
<dbReference type="PROSITE" id="PS51257">
    <property type="entry name" value="PROKAR_LIPOPROTEIN"/>
    <property type="match status" value="1"/>
</dbReference>
<dbReference type="RefSeq" id="WP_147866015.1">
    <property type="nucleotide sequence ID" value="NZ_CP036264.1"/>
</dbReference>
<name>A0A5B9M571_9BACT</name>
<evidence type="ECO:0000256" key="1">
    <source>
        <dbReference type="SAM" id="Phobius"/>
    </source>
</evidence>
<dbReference type="KEGG" id="smam:Mal15_01890"/>
<dbReference type="Proteomes" id="UP000321353">
    <property type="component" value="Chromosome"/>
</dbReference>
<accession>A0A5B9M571</accession>
<feature type="transmembrane region" description="Helical" evidence="1">
    <location>
        <begin position="12"/>
        <end position="33"/>
    </location>
</feature>
<keyword evidence="1" id="KW-0812">Transmembrane</keyword>
<reference evidence="2 3" key="1">
    <citation type="submission" date="2019-02" db="EMBL/GenBank/DDBJ databases">
        <title>Planctomycetal bacteria perform biofilm scaping via a novel small molecule.</title>
        <authorList>
            <person name="Jeske O."/>
            <person name="Boedeker C."/>
            <person name="Wiegand S."/>
            <person name="Breitling P."/>
            <person name="Kallscheuer N."/>
            <person name="Jogler M."/>
            <person name="Rohde M."/>
            <person name="Petersen J."/>
            <person name="Medema M.H."/>
            <person name="Surup F."/>
            <person name="Jogler C."/>
        </authorList>
    </citation>
    <scope>NUCLEOTIDE SEQUENCE [LARGE SCALE GENOMIC DNA]</scope>
    <source>
        <strain evidence="2 3">Mal15</strain>
    </source>
</reference>
<evidence type="ECO:0000313" key="2">
    <source>
        <dbReference type="EMBL" id="QEF96162.1"/>
    </source>
</evidence>
<organism evidence="2 3">
    <name type="scientific">Stieleria maiorica</name>
    <dbReference type="NCBI Taxonomy" id="2795974"/>
    <lineage>
        <taxon>Bacteria</taxon>
        <taxon>Pseudomonadati</taxon>
        <taxon>Planctomycetota</taxon>
        <taxon>Planctomycetia</taxon>
        <taxon>Pirellulales</taxon>
        <taxon>Pirellulaceae</taxon>
        <taxon>Stieleria</taxon>
    </lineage>
</organism>
<dbReference type="AlphaFoldDB" id="A0A5B9M571"/>
<sequence>MKSNREKNKPSSGGRNLGVVLAVIACAVSIWYFSRSPVALDGDGYDLTVALYRVCNQRDTDGLNQIAGRLQEMNPPQSQQDALKDIVDDAQQGNWRAAMTACRSLLDDQVRR</sequence>